<dbReference type="InterPro" id="IPR009061">
    <property type="entry name" value="DNA-bd_dom_put_sf"/>
</dbReference>
<dbReference type="Proteomes" id="UP000186594">
    <property type="component" value="Unassembled WGS sequence"/>
</dbReference>
<proteinExistence type="predicted"/>
<comment type="caution">
    <text evidence="5">The sequence shown here is derived from an EMBL/GenBank/DDBJ whole genome shotgun (WGS) entry which is preliminary data.</text>
</comment>
<dbReference type="AlphaFoldDB" id="A0A1U7LPS2"/>
<dbReference type="PANTHER" id="PTHR10947:SF0">
    <property type="entry name" value="PHENYLALANINE--TRNA LIGASE BETA SUBUNIT"/>
    <property type="match status" value="1"/>
</dbReference>
<keyword evidence="6" id="KW-1185">Reference proteome</keyword>
<dbReference type="SUPFAM" id="SSF46955">
    <property type="entry name" value="Putative DNA-binding domain"/>
    <property type="match status" value="1"/>
</dbReference>
<evidence type="ECO:0000256" key="3">
    <source>
        <dbReference type="ARBA" id="ARBA00049255"/>
    </source>
</evidence>
<dbReference type="InterPro" id="IPR020825">
    <property type="entry name" value="Phe-tRNA_synthase-like_B3/B4"/>
</dbReference>
<dbReference type="FunFam" id="3.30.56.10:FF:000006">
    <property type="entry name" value="Phenylalanyl-tRNA synthetase subunit beta"/>
    <property type="match status" value="1"/>
</dbReference>
<organism evidence="5 6">
    <name type="scientific">Neolecta irregularis (strain DAH-3)</name>
    <dbReference type="NCBI Taxonomy" id="1198029"/>
    <lineage>
        <taxon>Eukaryota</taxon>
        <taxon>Fungi</taxon>
        <taxon>Dikarya</taxon>
        <taxon>Ascomycota</taxon>
        <taxon>Taphrinomycotina</taxon>
        <taxon>Neolectales</taxon>
        <taxon>Neolectaceae</taxon>
        <taxon>Neolecta</taxon>
    </lineage>
</organism>
<evidence type="ECO:0000256" key="2">
    <source>
        <dbReference type="ARBA" id="ARBA00017032"/>
    </source>
</evidence>
<feature type="domain" description="Phenylalanine--tRNA ligase beta subunit B1" evidence="4">
    <location>
        <begin position="1"/>
        <end position="82"/>
    </location>
</feature>
<gene>
    <name evidence="5" type="ORF">NEOLI_004649</name>
</gene>
<evidence type="ECO:0000313" key="5">
    <source>
        <dbReference type="EMBL" id="OLL24583.1"/>
    </source>
</evidence>
<dbReference type="GO" id="GO:0006432">
    <property type="term" value="P:phenylalanyl-tRNA aminoacylation"/>
    <property type="evidence" value="ECO:0007669"/>
    <property type="project" value="InterPro"/>
</dbReference>
<dbReference type="InterPro" id="IPR045060">
    <property type="entry name" value="Phe-tRNA-ligase_IIc_bsu"/>
</dbReference>
<comment type="subunit">
    <text evidence="1">Tetramer of two alpha and two beta subunits.</text>
</comment>
<dbReference type="GO" id="GO:0009328">
    <property type="term" value="C:phenylalanine-tRNA ligase complex"/>
    <property type="evidence" value="ECO:0007669"/>
    <property type="project" value="TreeGrafter"/>
</dbReference>
<dbReference type="EMBL" id="LXFE01000723">
    <property type="protein sequence ID" value="OLL24583.1"/>
    <property type="molecule type" value="Genomic_DNA"/>
</dbReference>
<accession>A0A1U7LPS2</accession>
<reference evidence="5 6" key="1">
    <citation type="submission" date="2016-04" db="EMBL/GenBank/DDBJ databases">
        <title>Evolutionary innovation and constraint leading to complex multicellularity in the Ascomycota.</title>
        <authorList>
            <person name="Cisse O."/>
            <person name="Nguyen A."/>
            <person name="Hewitt D.A."/>
            <person name="Jedd G."/>
            <person name="Stajich J.E."/>
        </authorList>
    </citation>
    <scope>NUCLEOTIDE SEQUENCE [LARGE SCALE GENOMIC DNA]</scope>
    <source>
        <strain evidence="5 6">DAH-3</strain>
    </source>
</reference>
<dbReference type="GO" id="GO:0004826">
    <property type="term" value="F:phenylalanine-tRNA ligase activity"/>
    <property type="evidence" value="ECO:0007669"/>
    <property type="project" value="UniProtKB-EC"/>
</dbReference>
<dbReference type="PANTHER" id="PTHR10947">
    <property type="entry name" value="PHENYLALANYL-TRNA SYNTHETASE BETA CHAIN AND LEUCINE-RICH REPEAT-CONTAINING PROTEIN 47"/>
    <property type="match status" value="1"/>
</dbReference>
<protein>
    <recommendedName>
        <fullName evidence="2">Phenylalanine--tRNA ligase beta subunit</fullName>
    </recommendedName>
</protein>
<dbReference type="STRING" id="1198029.A0A1U7LPS2"/>
<evidence type="ECO:0000256" key="1">
    <source>
        <dbReference type="ARBA" id="ARBA00011209"/>
    </source>
</evidence>
<name>A0A1U7LPS2_NEOID</name>
<dbReference type="Pfam" id="PF18262">
    <property type="entry name" value="PhetRS_B1"/>
    <property type="match status" value="1"/>
</dbReference>
<keyword evidence="5" id="KW-0436">Ligase</keyword>
<evidence type="ECO:0000259" key="4">
    <source>
        <dbReference type="Pfam" id="PF18262"/>
    </source>
</evidence>
<comment type="catalytic activity">
    <reaction evidence="3">
        <text>tRNA(Phe) + L-phenylalanine + ATP = L-phenylalanyl-tRNA(Phe) + AMP + diphosphate + H(+)</text>
        <dbReference type="Rhea" id="RHEA:19413"/>
        <dbReference type="Rhea" id="RHEA-COMP:9668"/>
        <dbReference type="Rhea" id="RHEA-COMP:9699"/>
        <dbReference type="ChEBI" id="CHEBI:15378"/>
        <dbReference type="ChEBI" id="CHEBI:30616"/>
        <dbReference type="ChEBI" id="CHEBI:33019"/>
        <dbReference type="ChEBI" id="CHEBI:58095"/>
        <dbReference type="ChEBI" id="CHEBI:78442"/>
        <dbReference type="ChEBI" id="CHEBI:78531"/>
        <dbReference type="ChEBI" id="CHEBI:456215"/>
        <dbReference type="EC" id="6.1.1.20"/>
    </reaction>
</comment>
<sequence length="195" mass="21749">MPTVSVDKADLYSALGKQYSTAEFEELCFDFGIELDQDTSLADPATKGLPERPALKIEVPANRYDLLCFEGIARALNTFVGREKPADYTFTEPKEKPLQLIIHQSTAAIRPYAAAAVLRGITFTERRYASFIALQDKLHSNLARNRSLVAIGTHDLSTIKGPFSYEALHPADIKFVPLNQTKEMDGSELMEFYKA</sequence>
<dbReference type="Gene3D" id="3.50.40.10">
    <property type="entry name" value="Phenylalanyl-trna Synthetase, Chain B, domain 3"/>
    <property type="match status" value="1"/>
</dbReference>
<dbReference type="InterPro" id="IPR040659">
    <property type="entry name" value="PhetRS_B1"/>
</dbReference>
<dbReference type="OMA" id="FTERRYA"/>
<evidence type="ECO:0000313" key="6">
    <source>
        <dbReference type="Proteomes" id="UP000186594"/>
    </source>
</evidence>
<dbReference type="OrthoDB" id="1698572at2759"/>
<dbReference type="Gene3D" id="3.30.56.10">
    <property type="match status" value="1"/>
</dbReference>